<evidence type="ECO:0000259" key="4">
    <source>
        <dbReference type="Pfam" id="PF00535"/>
    </source>
</evidence>
<reference evidence="5 6" key="1">
    <citation type="journal article" date="2016" name="Nat. Commun.">
        <title>Thousands of microbial genomes shed light on interconnected biogeochemical processes in an aquifer system.</title>
        <authorList>
            <person name="Anantharaman K."/>
            <person name="Brown C.T."/>
            <person name="Hug L.A."/>
            <person name="Sharon I."/>
            <person name="Castelle C.J."/>
            <person name="Probst A.J."/>
            <person name="Thomas B.C."/>
            <person name="Singh A."/>
            <person name="Wilkins M.J."/>
            <person name="Karaoz U."/>
            <person name="Brodie E.L."/>
            <person name="Williams K.H."/>
            <person name="Hubbard S.S."/>
            <person name="Banfield J.F."/>
        </authorList>
    </citation>
    <scope>NUCLEOTIDE SEQUENCE [LARGE SCALE GENOMIC DNA]</scope>
</reference>
<dbReference type="AlphaFoldDB" id="A0A1G1YGV3"/>
<comment type="caution">
    <text evidence="5">The sequence shown here is derived from an EMBL/GenBank/DDBJ whole genome shotgun (WGS) entry which is preliminary data.</text>
</comment>
<dbReference type="CDD" id="cd04186">
    <property type="entry name" value="GT_2_like_c"/>
    <property type="match status" value="1"/>
</dbReference>
<dbReference type="PANTHER" id="PTHR43179:SF12">
    <property type="entry name" value="GALACTOFURANOSYLTRANSFERASE GLFT2"/>
    <property type="match status" value="1"/>
</dbReference>
<dbReference type="GO" id="GO:0016757">
    <property type="term" value="F:glycosyltransferase activity"/>
    <property type="evidence" value="ECO:0007669"/>
    <property type="project" value="UniProtKB-KW"/>
</dbReference>
<feature type="domain" description="Glycosyltransferase 2-like" evidence="4">
    <location>
        <begin position="8"/>
        <end position="111"/>
    </location>
</feature>
<dbReference type="Gene3D" id="3.90.550.10">
    <property type="entry name" value="Spore Coat Polysaccharide Biosynthesis Protein SpsA, Chain A"/>
    <property type="match status" value="1"/>
</dbReference>
<keyword evidence="2" id="KW-0328">Glycosyltransferase</keyword>
<evidence type="ECO:0000313" key="5">
    <source>
        <dbReference type="EMBL" id="OGY51572.1"/>
    </source>
</evidence>
<keyword evidence="3" id="KW-0808">Transferase</keyword>
<comment type="similarity">
    <text evidence="1">Belongs to the glycosyltransferase 2 family.</text>
</comment>
<evidence type="ECO:0000256" key="1">
    <source>
        <dbReference type="ARBA" id="ARBA00006739"/>
    </source>
</evidence>
<evidence type="ECO:0000256" key="3">
    <source>
        <dbReference type="ARBA" id="ARBA00022679"/>
    </source>
</evidence>
<dbReference type="SUPFAM" id="SSF53448">
    <property type="entry name" value="Nucleotide-diphospho-sugar transferases"/>
    <property type="match status" value="1"/>
</dbReference>
<protein>
    <recommendedName>
        <fullName evidence="4">Glycosyltransferase 2-like domain-containing protein</fullName>
    </recommendedName>
</protein>
<dbReference type="EMBL" id="MHIM01000034">
    <property type="protein sequence ID" value="OGY51572.1"/>
    <property type="molecule type" value="Genomic_DNA"/>
</dbReference>
<organism evidence="5 6">
    <name type="scientific">Candidatus Buchananbacteria bacterium RIFCSPLOWO2_01_FULL_39_33</name>
    <dbReference type="NCBI Taxonomy" id="1797543"/>
    <lineage>
        <taxon>Bacteria</taxon>
        <taxon>Candidatus Buchananiibacteriota</taxon>
    </lineage>
</organism>
<dbReference type="InterPro" id="IPR029044">
    <property type="entry name" value="Nucleotide-diphossugar_trans"/>
</dbReference>
<dbReference type="PANTHER" id="PTHR43179">
    <property type="entry name" value="RHAMNOSYLTRANSFERASE WBBL"/>
    <property type="match status" value="1"/>
</dbReference>
<name>A0A1G1YGV3_9BACT</name>
<sequence length="345" mass="39749">MSLPKVTIQIVTWNSLKYLPFTLKSIFSQTYRDFQVLVIDNNSQDGTIDFLRQDYPEVAVFQNKKNLGFARANNQGIRLLHSPYILFCNPDIILEANWLAEVMPKAEDEANSQVGSYGGKLLKLKPIDGEIGPDSQTTIIDSGGLQILKNRKIVEIGAGEDSSKFNRDLEVFGHSGALVLYQRATLEDCLVKTKYQSQGEYFDEDFFAYKEDIDLAWRSRLLGWQSIFISQAVAYHIRSLAGSQSQGLAEMISHRKKQSSLARYYSYRNHFLLLIKNEFSQNFIRDFWLIKWFEAKKAGYMLIFEGKNIKAWLAVIRMLPLMLAKRKAIFKKVRIKSSDIARWIK</sequence>
<accession>A0A1G1YGV3</accession>
<dbReference type="Proteomes" id="UP000177376">
    <property type="component" value="Unassembled WGS sequence"/>
</dbReference>
<evidence type="ECO:0000256" key="2">
    <source>
        <dbReference type="ARBA" id="ARBA00022676"/>
    </source>
</evidence>
<dbReference type="Pfam" id="PF00535">
    <property type="entry name" value="Glycos_transf_2"/>
    <property type="match status" value="1"/>
</dbReference>
<gene>
    <name evidence="5" type="ORF">A3A02_02070</name>
</gene>
<proteinExistence type="inferred from homology"/>
<dbReference type="InterPro" id="IPR001173">
    <property type="entry name" value="Glyco_trans_2-like"/>
</dbReference>
<evidence type="ECO:0000313" key="6">
    <source>
        <dbReference type="Proteomes" id="UP000177376"/>
    </source>
</evidence>